<evidence type="ECO:0000313" key="1">
    <source>
        <dbReference type="EMBL" id="GEU89149.1"/>
    </source>
</evidence>
<organism evidence="1">
    <name type="scientific">Tanacetum cinerariifolium</name>
    <name type="common">Dalmatian daisy</name>
    <name type="synonym">Chrysanthemum cinerariifolium</name>
    <dbReference type="NCBI Taxonomy" id="118510"/>
    <lineage>
        <taxon>Eukaryota</taxon>
        <taxon>Viridiplantae</taxon>
        <taxon>Streptophyta</taxon>
        <taxon>Embryophyta</taxon>
        <taxon>Tracheophyta</taxon>
        <taxon>Spermatophyta</taxon>
        <taxon>Magnoliopsida</taxon>
        <taxon>eudicotyledons</taxon>
        <taxon>Gunneridae</taxon>
        <taxon>Pentapetalae</taxon>
        <taxon>asterids</taxon>
        <taxon>campanulids</taxon>
        <taxon>Asterales</taxon>
        <taxon>Asteraceae</taxon>
        <taxon>Asteroideae</taxon>
        <taxon>Anthemideae</taxon>
        <taxon>Anthemidinae</taxon>
        <taxon>Tanacetum</taxon>
    </lineage>
</organism>
<protein>
    <submittedName>
        <fullName evidence="1">Helitron helicase-like domain-containing protein</fullName>
    </submittedName>
</protein>
<dbReference type="PANTHER" id="PTHR45786:SF74">
    <property type="entry name" value="ATP-DEPENDENT DNA HELICASE"/>
    <property type="match status" value="1"/>
</dbReference>
<dbReference type="EMBL" id="BKCJ010009899">
    <property type="protein sequence ID" value="GEU89149.1"/>
    <property type="molecule type" value="Genomic_DNA"/>
</dbReference>
<proteinExistence type="predicted"/>
<dbReference type="AlphaFoldDB" id="A0A6L2NUW9"/>
<keyword evidence="1" id="KW-0547">Nucleotide-binding</keyword>
<reference evidence="1" key="1">
    <citation type="journal article" date="2019" name="Sci. Rep.">
        <title>Draft genome of Tanacetum cinerariifolium, the natural source of mosquito coil.</title>
        <authorList>
            <person name="Yamashiro T."/>
            <person name="Shiraishi A."/>
            <person name="Satake H."/>
            <person name="Nakayama K."/>
        </authorList>
    </citation>
    <scope>NUCLEOTIDE SEQUENCE</scope>
</reference>
<keyword evidence="1" id="KW-0067">ATP-binding</keyword>
<gene>
    <name evidence="1" type="ORF">Tci_061127</name>
</gene>
<comment type="caution">
    <text evidence="1">The sequence shown here is derived from an EMBL/GenBank/DDBJ whole genome shotgun (WGS) entry which is preliminary data.</text>
</comment>
<name>A0A6L2NUW9_TANCI</name>
<keyword evidence="1" id="KW-0378">Hydrolase</keyword>
<sequence length="208" mass="24039">MYMCVPSLWGYVLGMRKNAKASCEREPKYTKCCLEGRVILRAPIEYPEYIKCLYKDPHFMDNIRAYNQILSMTSLGANVDSSINHGKDSYIFKISRQIYHWIGSLCPGKGDAPRFPQLYIHDTTNEVNNRMAHFRDTIGEIVFGGSLVMETEFDLIVEEHSRFPQWVKKLHPCYMALQVPLLFIYGKEGYQKDMKPLNVPGQSIKADK</sequence>
<keyword evidence="1" id="KW-0347">Helicase</keyword>
<dbReference type="GO" id="GO:0004386">
    <property type="term" value="F:helicase activity"/>
    <property type="evidence" value="ECO:0007669"/>
    <property type="project" value="UniProtKB-KW"/>
</dbReference>
<dbReference type="PANTHER" id="PTHR45786">
    <property type="entry name" value="DNA BINDING PROTEIN-LIKE"/>
    <property type="match status" value="1"/>
</dbReference>
<accession>A0A6L2NUW9</accession>